<dbReference type="PROSITE" id="PS00362">
    <property type="entry name" value="RIBOSOMAL_S15"/>
    <property type="match status" value="1"/>
</dbReference>
<dbReference type="Gene3D" id="1.10.287.10">
    <property type="entry name" value="S15/NS1, RNA-binding"/>
    <property type="match status" value="1"/>
</dbReference>
<evidence type="ECO:0000256" key="4">
    <source>
        <dbReference type="HAMAP-Rule" id="MF_01343"/>
    </source>
</evidence>
<gene>
    <name evidence="4" type="primary">rpsO</name>
    <name evidence="7" type="ORF">ADS77_15260</name>
</gene>
<evidence type="ECO:0000313" key="8">
    <source>
        <dbReference type="Proteomes" id="UP000037848"/>
    </source>
</evidence>
<dbReference type="GO" id="GO:0022627">
    <property type="term" value="C:cytosolic small ribosomal subunit"/>
    <property type="evidence" value="ECO:0007669"/>
    <property type="project" value="TreeGrafter"/>
</dbReference>
<comment type="subunit">
    <text evidence="3 4">Part of the 30S ribosomal subunit. Forms a bridge to the 50S subunit in the 70S ribosome, contacting the 23S rRNA.</text>
</comment>
<keyword evidence="4 6" id="KW-0694">RNA-binding</keyword>
<keyword evidence="1 4" id="KW-0689">Ribosomal protein</keyword>
<dbReference type="InterPro" id="IPR005290">
    <property type="entry name" value="Ribosomal_uS15_bac-type"/>
</dbReference>
<dbReference type="RefSeq" id="WP_016707659.1">
    <property type="nucleotide sequence ID" value="NZ_LHPH01000019.1"/>
</dbReference>
<dbReference type="EMBL" id="LHPH01000019">
    <property type="protein sequence ID" value="KPH61006.1"/>
    <property type="molecule type" value="Genomic_DNA"/>
</dbReference>
<proteinExistence type="inferred from homology"/>
<dbReference type="Gene3D" id="6.10.250.3130">
    <property type="match status" value="1"/>
</dbReference>
<dbReference type="InterPro" id="IPR000589">
    <property type="entry name" value="Ribosomal_uS15"/>
</dbReference>
<evidence type="ECO:0000313" key="7">
    <source>
        <dbReference type="EMBL" id="KPH61006.1"/>
    </source>
</evidence>
<evidence type="ECO:0000256" key="2">
    <source>
        <dbReference type="ARBA" id="ARBA00023274"/>
    </source>
</evidence>
<reference evidence="7 8" key="1">
    <citation type="submission" date="2015-08" db="EMBL/GenBank/DDBJ databases">
        <title>Draft Genome Sequence of Pseudoalteromonas porphyrae UCD-SED14.</title>
        <authorList>
            <person name="Coil D.A."/>
            <person name="Jospin G."/>
            <person name="Lee R.D."/>
            <person name="Eisen J.A."/>
        </authorList>
    </citation>
    <scope>NUCLEOTIDE SEQUENCE [LARGE SCALE GENOMIC DNA]</scope>
    <source>
        <strain evidence="7 8">UCD-SED14</strain>
    </source>
</reference>
<dbReference type="PANTHER" id="PTHR23321:SF26">
    <property type="entry name" value="SMALL RIBOSOMAL SUBUNIT PROTEIN US15M"/>
    <property type="match status" value="1"/>
</dbReference>
<accession>A0A0N1MUB5</accession>
<evidence type="ECO:0000256" key="6">
    <source>
        <dbReference type="RuleBase" id="RU004524"/>
    </source>
</evidence>
<keyword evidence="2 4" id="KW-0687">Ribonucleoprotein</keyword>
<keyword evidence="4 6" id="KW-0699">rRNA-binding</keyword>
<keyword evidence="8" id="KW-1185">Reference proteome</keyword>
<dbReference type="InterPro" id="IPR009068">
    <property type="entry name" value="uS15_NS1_RNA-bd_sf"/>
</dbReference>
<evidence type="ECO:0000256" key="5">
    <source>
        <dbReference type="RuleBase" id="RU003919"/>
    </source>
</evidence>
<dbReference type="CDD" id="cd00353">
    <property type="entry name" value="Ribosomal_S15p_S13e"/>
    <property type="match status" value="1"/>
</dbReference>
<comment type="similarity">
    <text evidence="4 5">Belongs to the universal ribosomal protein uS15 family.</text>
</comment>
<dbReference type="GO" id="GO:0019843">
    <property type="term" value="F:rRNA binding"/>
    <property type="evidence" value="ECO:0007669"/>
    <property type="project" value="UniProtKB-UniRule"/>
</dbReference>
<comment type="function">
    <text evidence="4">Forms an intersubunit bridge (bridge B4) with the 23S rRNA of the 50S subunit in the ribosome.</text>
</comment>
<dbReference type="OrthoDB" id="9799262at2"/>
<sequence>MSLSNQEKIDIIAKFARAEGDTGSPEVQVALLTFDINKLQGHFADHKHDFHSRRGLLRKVSTRRKLLDYLKGKDIARYTALIQELGLRR</sequence>
<dbReference type="GO" id="GO:0003735">
    <property type="term" value="F:structural constituent of ribosome"/>
    <property type="evidence" value="ECO:0007669"/>
    <property type="project" value="InterPro"/>
</dbReference>
<dbReference type="HAMAP" id="MF_01343_B">
    <property type="entry name" value="Ribosomal_uS15_B"/>
    <property type="match status" value="1"/>
</dbReference>
<dbReference type="AlphaFoldDB" id="A0A0N1MUB5"/>
<evidence type="ECO:0000256" key="3">
    <source>
        <dbReference type="ARBA" id="ARBA00064542"/>
    </source>
</evidence>
<dbReference type="Proteomes" id="UP000037848">
    <property type="component" value="Unassembled WGS sequence"/>
</dbReference>
<protein>
    <recommendedName>
        <fullName evidence="4">Small ribosomal subunit protein uS15</fullName>
    </recommendedName>
</protein>
<dbReference type="GeneID" id="303294488"/>
<dbReference type="Pfam" id="PF00312">
    <property type="entry name" value="Ribosomal_S15"/>
    <property type="match status" value="1"/>
</dbReference>
<comment type="caution">
    <text evidence="7">The sequence shown here is derived from an EMBL/GenBank/DDBJ whole genome shotgun (WGS) entry which is preliminary data.</text>
</comment>
<dbReference type="SMART" id="SM01387">
    <property type="entry name" value="Ribosomal_S15"/>
    <property type="match status" value="1"/>
</dbReference>
<dbReference type="NCBIfam" id="TIGR00952">
    <property type="entry name" value="S15_bact"/>
    <property type="match status" value="1"/>
</dbReference>
<dbReference type="GO" id="GO:0006412">
    <property type="term" value="P:translation"/>
    <property type="evidence" value="ECO:0007669"/>
    <property type="project" value="UniProtKB-UniRule"/>
</dbReference>
<evidence type="ECO:0000256" key="1">
    <source>
        <dbReference type="ARBA" id="ARBA00022980"/>
    </source>
</evidence>
<organism evidence="7 8">
    <name type="scientific">Pseudoalteromonas porphyrae</name>
    <dbReference type="NCBI Taxonomy" id="187330"/>
    <lineage>
        <taxon>Bacteria</taxon>
        <taxon>Pseudomonadati</taxon>
        <taxon>Pseudomonadota</taxon>
        <taxon>Gammaproteobacteria</taxon>
        <taxon>Alteromonadales</taxon>
        <taxon>Pseudoalteromonadaceae</taxon>
        <taxon>Pseudoalteromonas</taxon>
    </lineage>
</organism>
<dbReference type="PATRIC" id="fig|187330.3.peg.1484"/>
<dbReference type="FunFam" id="1.10.287.10:FF:000002">
    <property type="entry name" value="30S ribosomal protein S15"/>
    <property type="match status" value="1"/>
</dbReference>
<name>A0A0N1MUB5_9GAMM</name>
<dbReference type="STRING" id="187330.AMS58_15880"/>
<dbReference type="PANTHER" id="PTHR23321">
    <property type="entry name" value="RIBOSOMAL PROTEIN S15, BACTERIAL AND ORGANELLAR"/>
    <property type="match status" value="1"/>
</dbReference>
<dbReference type="SUPFAM" id="SSF47060">
    <property type="entry name" value="S15/NS1 RNA-binding domain"/>
    <property type="match status" value="1"/>
</dbReference>
<comment type="function">
    <text evidence="4 6">One of the primary rRNA binding proteins, it binds directly to 16S rRNA where it helps nucleate assembly of the platform of the 30S subunit by binding and bridging several RNA helices of the 16S rRNA.</text>
</comment>